<feature type="non-terminal residue" evidence="5">
    <location>
        <position position="1"/>
    </location>
</feature>
<evidence type="ECO:0000256" key="1">
    <source>
        <dbReference type="ARBA" id="ARBA00022450"/>
    </source>
</evidence>
<dbReference type="Proteomes" id="UP000320095">
    <property type="component" value="Unassembled WGS sequence"/>
</dbReference>
<keyword evidence="6" id="KW-1185">Reference proteome</keyword>
<dbReference type="Gene3D" id="3.40.366.10">
    <property type="entry name" value="Malonyl-Coenzyme A Acyl Carrier Protein, domain 2"/>
    <property type="match status" value="1"/>
</dbReference>
<dbReference type="SMART" id="SM00825">
    <property type="entry name" value="PKS_KS"/>
    <property type="match status" value="1"/>
</dbReference>
<dbReference type="Pfam" id="PF00109">
    <property type="entry name" value="ketoacyl-synt"/>
    <property type="match status" value="1"/>
</dbReference>
<dbReference type="PANTHER" id="PTHR43775">
    <property type="entry name" value="FATTY ACID SYNTHASE"/>
    <property type="match status" value="1"/>
</dbReference>
<dbReference type="SUPFAM" id="SSF52151">
    <property type="entry name" value="FabD/lysophospholipase-like"/>
    <property type="match status" value="1"/>
</dbReference>
<dbReference type="Gene3D" id="3.30.70.250">
    <property type="entry name" value="Malonyl-CoA ACP transacylase, ACP-binding"/>
    <property type="match status" value="1"/>
</dbReference>
<comment type="caution">
    <text evidence="5">The sequence shown here is derived from an EMBL/GenBank/DDBJ whole genome shotgun (WGS) entry which is preliminary data.</text>
</comment>
<dbReference type="InterPro" id="IPR032821">
    <property type="entry name" value="PKS_assoc"/>
</dbReference>
<dbReference type="Pfam" id="PF16197">
    <property type="entry name" value="KAsynt_C_assoc"/>
    <property type="match status" value="1"/>
</dbReference>
<dbReference type="SUPFAM" id="SSF53901">
    <property type="entry name" value="Thiolase-like"/>
    <property type="match status" value="1"/>
</dbReference>
<dbReference type="InterPro" id="IPR014030">
    <property type="entry name" value="Ketoacyl_synth_N"/>
</dbReference>
<dbReference type="GO" id="GO:0004312">
    <property type="term" value="F:fatty acid synthase activity"/>
    <property type="evidence" value="ECO:0007669"/>
    <property type="project" value="TreeGrafter"/>
</dbReference>
<organism evidence="5 6">
    <name type="scientific">Mycolicibacterium hodleri</name>
    <dbReference type="NCBI Taxonomy" id="49897"/>
    <lineage>
        <taxon>Bacteria</taxon>
        <taxon>Bacillati</taxon>
        <taxon>Actinomycetota</taxon>
        <taxon>Actinomycetes</taxon>
        <taxon>Mycobacteriales</taxon>
        <taxon>Mycobacteriaceae</taxon>
        <taxon>Mycolicibacterium</taxon>
    </lineage>
</organism>
<dbReference type="AlphaFoldDB" id="A0A502DGG8"/>
<name>A0A502DGG8_9MYCO</name>
<dbReference type="InterPro" id="IPR016039">
    <property type="entry name" value="Thiolase-like"/>
</dbReference>
<dbReference type="CDD" id="cd00833">
    <property type="entry name" value="PKS"/>
    <property type="match status" value="1"/>
</dbReference>
<dbReference type="GO" id="GO:0005737">
    <property type="term" value="C:cytoplasm"/>
    <property type="evidence" value="ECO:0007669"/>
    <property type="project" value="TreeGrafter"/>
</dbReference>
<dbReference type="InterPro" id="IPR020841">
    <property type="entry name" value="PKS_Beta-ketoAc_synthase_dom"/>
</dbReference>
<proteinExistence type="predicted"/>
<dbReference type="GO" id="GO:0005886">
    <property type="term" value="C:plasma membrane"/>
    <property type="evidence" value="ECO:0007669"/>
    <property type="project" value="TreeGrafter"/>
</dbReference>
<keyword evidence="1" id="KW-0596">Phosphopantetheine</keyword>
<dbReference type="GO" id="GO:0071770">
    <property type="term" value="P:DIM/DIP cell wall layer assembly"/>
    <property type="evidence" value="ECO:0007669"/>
    <property type="project" value="TreeGrafter"/>
</dbReference>
<dbReference type="InterPro" id="IPR014031">
    <property type="entry name" value="Ketoacyl_synth_C"/>
</dbReference>
<dbReference type="Pfam" id="PF00698">
    <property type="entry name" value="Acyl_transf_1"/>
    <property type="match status" value="1"/>
</dbReference>
<evidence type="ECO:0000256" key="2">
    <source>
        <dbReference type="ARBA" id="ARBA00022553"/>
    </source>
</evidence>
<dbReference type="Gene3D" id="3.40.47.10">
    <property type="match status" value="1"/>
</dbReference>
<feature type="domain" description="Ketosynthase family 3 (KS3)" evidence="4">
    <location>
        <begin position="1"/>
        <end position="211"/>
    </location>
</feature>
<evidence type="ECO:0000313" key="6">
    <source>
        <dbReference type="Proteomes" id="UP000320095"/>
    </source>
</evidence>
<dbReference type="InterPro" id="IPR014043">
    <property type="entry name" value="Acyl_transferase_dom"/>
</dbReference>
<accession>A0A502DGG8</accession>
<sequence>EALSRSGQCHSFDASADGFVRGEGCGVVVLKRLGDALADGDRVLAVIRGSAVNQDGRSNGLMAPNPAAQMAVLKSAYAAAGVEPREVDYVEAHGTGTLLGDPIEARALGTVLGRGRAADAPLLIGAVKSNLGHLESAAGVAGVIKAVLALQRGRIPANLGYENPNPHIPFDKLRLKVVAEATPWSAVGRPRRAGVSSFGFGGTNAHVVLEQGPVPVVGAAVDSGAVTTLVVSGKSAERVASMAGMLAQWMDGDGGGVALAEVAHTLNHHRARHQRFATVCARDRAGAVAGLRALAAGQSAVGVVGPQAEVPRPGTVFVFSGQGSQWAGMGRRLLAEEPAFAAAVAGLEPVFLEQVGFSLQQVLRDGEPVGGDARVQPVLMGLQLALTELWRSHGVHPDAVIGHSMGEVSAAVVAGALSVADGLRVIAIRSRLMSQLAGHGAVALVGWSRCSSSRSGSRCSRCCAMGSPSVVMPGCSRC</sequence>
<evidence type="ECO:0000313" key="5">
    <source>
        <dbReference type="EMBL" id="TPG23802.1"/>
    </source>
</evidence>
<dbReference type="PROSITE" id="PS52004">
    <property type="entry name" value="KS3_2"/>
    <property type="match status" value="1"/>
</dbReference>
<evidence type="ECO:0000256" key="3">
    <source>
        <dbReference type="ARBA" id="ARBA00023268"/>
    </source>
</evidence>
<reference evidence="5 6" key="1">
    <citation type="journal article" date="2019" name="Environ. Microbiol.">
        <title>Species interactions and distinct microbial communities in high Arctic permafrost affected cryosols are associated with the CH4 and CO2 gas fluxes.</title>
        <authorList>
            <person name="Altshuler I."/>
            <person name="Hamel J."/>
            <person name="Turney S."/>
            <person name="Magnuson E."/>
            <person name="Levesque R."/>
            <person name="Greer C."/>
            <person name="Whyte L.G."/>
        </authorList>
    </citation>
    <scope>NUCLEOTIDE SEQUENCE [LARGE SCALE GENOMIC DNA]</scope>
    <source>
        <strain evidence="5 6">S5.20</strain>
    </source>
</reference>
<dbReference type="InterPro" id="IPR050091">
    <property type="entry name" value="PKS_NRPS_Biosynth_Enz"/>
</dbReference>
<gene>
    <name evidence="5" type="ORF">EAH80_31000</name>
</gene>
<dbReference type="SMART" id="SM00827">
    <property type="entry name" value="PKS_AT"/>
    <property type="match status" value="1"/>
</dbReference>
<dbReference type="PANTHER" id="PTHR43775:SF37">
    <property type="entry name" value="SI:DKEY-61P9.11"/>
    <property type="match status" value="1"/>
</dbReference>
<dbReference type="InterPro" id="IPR016035">
    <property type="entry name" value="Acyl_Trfase/lysoPLipase"/>
</dbReference>
<keyword evidence="2" id="KW-0597">Phosphoprotein</keyword>
<dbReference type="EMBL" id="RCZG01000039">
    <property type="protein sequence ID" value="TPG23802.1"/>
    <property type="molecule type" value="Genomic_DNA"/>
</dbReference>
<protein>
    <submittedName>
        <fullName evidence="5">Polyketide synthase</fullName>
    </submittedName>
</protein>
<dbReference type="Pfam" id="PF02801">
    <property type="entry name" value="Ketoacyl-synt_C"/>
    <property type="match status" value="1"/>
</dbReference>
<evidence type="ECO:0000259" key="4">
    <source>
        <dbReference type="PROSITE" id="PS52004"/>
    </source>
</evidence>
<dbReference type="OrthoDB" id="9778690at2"/>
<dbReference type="InterPro" id="IPR001227">
    <property type="entry name" value="Ac_transferase_dom_sf"/>
</dbReference>
<keyword evidence="3" id="KW-0511">Multifunctional enzyme</keyword>
<dbReference type="GO" id="GO:0006633">
    <property type="term" value="P:fatty acid biosynthetic process"/>
    <property type="evidence" value="ECO:0007669"/>
    <property type="project" value="TreeGrafter"/>
</dbReference>